<keyword evidence="1" id="KW-0449">Lipoprotein</keyword>
<name>H8XR38_FLAIG</name>
<reference evidence="2" key="2">
    <citation type="submission" date="2012-03" db="EMBL/GenBank/DDBJ databases">
        <title>Complete genome sequence of Flavobacterium indicum GPTSA100-9T, isolated from warm spring water.</title>
        <authorList>
            <person name="Barbier P."/>
            <person name="Houel A."/>
            <person name="Loux V."/>
            <person name="Poulain J."/>
            <person name="Bernardet J.-F."/>
            <person name="Touchon M."/>
            <person name="Duchaud E."/>
        </authorList>
    </citation>
    <scope>NUCLEOTIDE SEQUENCE [LARGE SCALE GENOMIC DNA]</scope>
    <source>
        <strain evidence="2">DSM 17447 / CIP 109464 / GPTSA100-9</strain>
    </source>
</reference>
<dbReference type="NCBIfam" id="TIGR03514">
    <property type="entry name" value="GldB_lipo"/>
    <property type="match status" value="1"/>
</dbReference>
<dbReference type="AlphaFoldDB" id="H8XR38"/>
<gene>
    <name evidence="1" type="primary">gldB</name>
    <name evidence="1" type="ordered locus">KQS_11805</name>
</gene>
<proteinExistence type="predicted"/>
<dbReference type="Pfam" id="PF25594">
    <property type="entry name" value="GldB_lipo"/>
    <property type="match status" value="1"/>
</dbReference>
<dbReference type="Proteomes" id="UP000007599">
    <property type="component" value="Chromosome I"/>
</dbReference>
<reference evidence="1 2" key="1">
    <citation type="journal article" date="2012" name="J. Bacteriol.">
        <title>Complete Genome Sequence of Flavobacterium indicum GPSTA100-9T, Isolated from Warm Spring Water.</title>
        <authorList>
            <person name="Barbier P."/>
            <person name="Houel A."/>
            <person name="Loux V."/>
            <person name="Poulain J."/>
            <person name="Bernardet J.F."/>
            <person name="Touchon M."/>
            <person name="Duchaud E."/>
        </authorList>
    </citation>
    <scope>NUCLEOTIDE SEQUENCE [LARGE SCALE GENOMIC DNA]</scope>
    <source>
        <strain evidence="2">DSM 17447 / CIP 109464 / GPTSA100-9</strain>
    </source>
</reference>
<dbReference type="KEGG" id="fin:KQS_11805"/>
<accession>H8XR38</accession>
<dbReference type="HOGENOM" id="CLU_070771_0_0_10"/>
<dbReference type="RefSeq" id="WP_014389390.1">
    <property type="nucleotide sequence ID" value="NC_017025.1"/>
</dbReference>
<evidence type="ECO:0000313" key="1">
    <source>
        <dbReference type="EMBL" id="CCG54272.1"/>
    </source>
</evidence>
<dbReference type="OrthoDB" id="976022at2"/>
<dbReference type="STRING" id="1094466.KQS_11805"/>
<protein>
    <submittedName>
        <fullName evidence="1">Gliding motility lipoprotein GldB</fullName>
    </submittedName>
</protein>
<dbReference type="PATRIC" id="fig|1094466.5.peg.2308"/>
<dbReference type="InterPro" id="IPR019853">
    <property type="entry name" value="GldB-like"/>
</dbReference>
<evidence type="ECO:0000313" key="2">
    <source>
        <dbReference type="Proteomes" id="UP000007599"/>
    </source>
</evidence>
<dbReference type="EMBL" id="HE774682">
    <property type="protein sequence ID" value="CCG54272.1"/>
    <property type="molecule type" value="Genomic_DNA"/>
</dbReference>
<sequence>MRKIFALFILSLTFVKCKNDDAKEQALDIKKSVDLDLERFDIKYAQATAETLPQLKKEYPFLFPSQFPDTLWTNKIKDKYFIELNQEVKKQFPNTTQLEDDVEMLVSRIKHYFPEEKSPRVITLINEVLLDKKALYTNDFIFISLDCYLGSKHPFYDVFAEYQKQNLTKDQILPDLVTNFGFRKVVPSQDKTLLGEMIYFGKIQYLKDLLLPTTADNVKIGYTTTQYKWCQENEAQIWSYLIENKLLYDNNIKNYQRFIEEAPFTKFYEAIDKESPGRVGQWVGWQIVKSYMENNDTPVDKLLKMEPLEIFNNSKYKPKK</sequence>
<keyword evidence="2" id="KW-1185">Reference proteome</keyword>
<organism evidence="1 2">
    <name type="scientific">Flavobacterium indicum (strain DSM 17447 / CIP 109464 / GPTSA100-9)</name>
    <dbReference type="NCBI Taxonomy" id="1094466"/>
    <lineage>
        <taxon>Bacteria</taxon>
        <taxon>Pseudomonadati</taxon>
        <taxon>Bacteroidota</taxon>
        <taxon>Flavobacteriia</taxon>
        <taxon>Flavobacteriales</taxon>
        <taxon>Flavobacteriaceae</taxon>
        <taxon>Flavobacterium</taxon>
    </lineage>
</organism>
<dbReference type="eggNOG" id="COG5504">
    <property type="taxonomic scope" value="Bacteria"/>
</dbReference>